<dbReference type="Gene3D" id="1.25.40.10">
    <property type="entry name" value="Tetratricopeptide repeat domain"/>
    <property type="match status" value="3"/>
</dbReference>
<dbReference type="SMART" id="SM00028">
    <property type="entry name" value="TPR"/>
    <property type="match status" value="6"/>
</dbReference>
<dbReference type="PANTHER" id="PTHR12558">
    <property type="entry name" value="CELL DIVISION CYCLE 16,23,27"/>
    <property type="match status" value="1"/>
</dbReference>
<feature type="repeat" description="TPR" evidence="1">
    <location>
        <begin position="94"/>
        <end position="127"/>
    </location>
</feature>
<proteinExistence type="predicted"/>
<feature type="chain" id="PRO_5001939955" evidence="2">
    <location>
        <begin position="19"/>
        <end position="387"/>
    </location>
</feature>
<dbReference type="OrthoDB" id="9810596at2"/>
<dbReference type="EMBL" id="JPOS01000035">
    <property type="protein sequence ID" value="KGE87490.1"/>
    <property type="molecule type" value="Genomic_DNA"/>
</dbReference>
<dbReference type="RefSeq" id="WP_044221938.1">
    <property type="nucleotide sequence ID" value="NZ_JBKAGJ010000044.1"/>
</dbReference>
<dbReference type="SUPFAM" id="SSF48452">
    <property type="entry name" value="TPR-like"/>
    <property type="match status" value="1"/>
</dbReference>
<dbReference type="InterPro" id="IPR011990">
    <property type="entry name" value="TPR-like_helical_dom_sf"/>
</dbReference>
<keyword evidence="1" id="KW-0802">TPR repeat</keyword>
<reference evidence="3 4" key="1">
    <citation type="journal article" date="2014" name="Int. J. Syst. Evol. Microbiol.">
        <title>Phaeodactylibacter xiamenensis gen. nov., sp. nov., a member of the family Saprospiraceae isolated from the marine alga Phaeodactylum tricornutum.</title>
        <authorList>
            <person name="Chen Z.Jr."/>
            <person name="Lei X."/>
            <person name="Lai Q."/>
            <person name="Li Y."/>
            <person name="Zhang B."/>
            <person name="Zhang J."/>
            <person name="Zhang H."/>
            <person name="Yang L."/>
            <person name="Zheng W."/>
            <person name="Tian Y."/>
            <person name="Yu Z."/>
            <person name="Xu H.Jr."/>
            <person name="Zheng T."/>
        </authorList>
    </citation>
    <scope>NUCLEOTIDE SEQUENCE [LARGE SCALE GENOMIC DNA]</scope>
    <source>
        <strain evidence="3 4">KD52</strain>
    </source>
</reference>
<keyword evidence="2" id="KW-0732">Signal</keyword>
<dbReference type="AlphaFoldDB" id="A0A098S5V2"/>
<dbReference type="InterPro" id="IPR019734">
    <property type="entry name" value="TPR_rpt"/>
</dbReference>
<accession>A0A098S5V2</accession>
<dbReference type="PANTHER" id="PTHR12558:SF13">
    <property type="entry name" value="CELL DIVISION CYCLE PROTEIN 27 HOMOLOG"/>
    <property type="match status" value="1"/>
</dbReference>
<protein>
    <submittedName>
        <fullName evidence="3">Uncharacterized protein</fullName>
    </submittedName>
</protein>
<organism evidence="3 4">
    <name type="scientific">Phaeodactylibacter xiamenensis</name>
    <dbReference type="NCBI Taxonomy" id="1524460"/>
    <lineage>
        <taxon>Bacteria</taxon>
        <taxon>Pseudomonadati</taxon>
        <taxon>Bacteroidota</taxon>
        <taxon>Saprospiria</taxon>
        <taxon>Saprospirales</taxon>
        <taxon>Haliscomenobacteraceae</taxon>
        <taxon>Phaeodactylibacter</taxon>
    </lineage>
</organism>
<dbReference type="STRING" id="1524460.IX84_14865"/>
<dbReference type="Proteomes" id="UP000029736">
    <property type="component" value="Unassembled WGS sequence"/>
</dbReference>
<evidence type="ECO:0000313" key="3">
    <source>
        <dbReference type="EMBL" id="KGE87490.1"/>
    </source>
</evidence>
<evidence type="ECO:0000256" key="1">
    <source>
        <dbReference type="PROSITE-ProRule" id="PRU00339"/>
    </source>
</evidence>
<dbReference type="Pfam" id="PF13424">
    <property type="entry name" value="TPR_12"/>
    <property type="match status" value="1"/>
</dbReference>
<dbReference type="PROSITE" id="PS50005">
    <property type="entry name" value="TPR"/>
    <property type="match status" value="1"/>
</dbReference>
<comment type="caution">
    <text evidence="3">The sequence shown here is derived from an EMBL/GenBank/DDBJ whole genome shotgun (WGS) entry which is preliminary data.</text>
</comment>
<dbReference type="Pfam" id="PF13181">
    <property type="entry name" value="TPR_8"/>
    <property type="match status" value="1"/>
</dbReference>
<dbReference type="Pfam" id="PF13176">
    <property type="entry name" value="TPR_7"/>
    <property type="match status" value="1"/>
</dbReference>
<keyword evidence="4" id="KW-1185">Reference proteome</keyword>
<sequence>MKLLAFLAILLFPIFGTAQVEDSLQLEQYFAEAERRIAAYDFDGALQQLSTCYIRRPGHIPYLLRIGYCHTQLGRYPDAKLFYGEVLKLDSLHTTALSALGSIYERERNYRKAQSYFTQLTQIDSTNSYYYKKSANIALHQGDAIHSLQQFIKAHSLNPADTEVITRLSTIYLAMDELGFAAEMIEKGLQLDARNIPLLQAKARLHHKQKAHELVAATIESIMVQGDTSEYYQMMLGVAYLHIDSLELSLAHLQAIVDREEDTEHTHHYLGLVHRKLGNMEQSQAHFEQAIDKGISPKIGTYFNDLGNLAEQQGDLRTAIDHYRSAISYGAPVETHFFLARASDQYFKDKSIALRHYQDYLGTGHKEFQAYTEQRIGQLKEIIHFQQ</sequence>
<gene>
    <name evidence="3" type="ORF">IX84_14865</name>
</gene>
<evidence type="ECO:0000256" key="2">
    <source>
        <dbReference type="SAM" id="SignalP"/>
    </source>
</evidence>
<evidence type="ECO:0000313" key="4">
    <source>
        <dbReference type="Proteomes" id="UP000029736"/>
    </source>
</evidence>
<feature type="signal peptide" evidence="2">
    <location>
        <begin position="1"/>
        <end position="18"/>
    </location>
</feature>
<name>A0A098S5V2_9BACT</name>